<dbReference type="GO" id="GO:0005776">
    <property type="term" value="C:autophagosome"/>
    <property type="evidence" value="ECO:0007669"/>
    <property type="project" value="TreeGrafter"/>
</dbReference>
<dbReference type="PROSITE" id="PS50011">
    <property type="entry name" value="PROTEIN_KINASE_DOM"/>
    <property type="match status" value="1"/>
</dbReference>
<dbReference type="GO" id="GO:0000422">
    <property type="term" value="P:autophagy of mitochondrion"/>
    <property type="evidence" value="ECO:0007669"/>
    <property type="project" value="TreeGrafter"/>
</dbReference>
<evidence type="ECO:0000256" key="1">
    <source>
        <dbReference type="ARBA" id="ARBA00022679"/>
    </source>
</evidence>
<dbReference type="GO" id="GO:0000045">
    <property type="term" value="P:autophagosome assembly"/>
    <property type="evidence" value="ECO:0007669"/>
    <property type="project" value="TreeGrafter"/>
</dbReference>
<evidence type="ECO:0000313" key="7">
    <source>
        <dbReference type="WBParaSite" id="ACRNAN_scaffold423.g31092.t1"/>
    </source>
</evidence>
<evidence type="ECO:0000259" key="5">
    <source>
        <dbReference type="PROSITE" id="PS50011"/>
    </source>
</evidence>
<dbReference type="SUPFAM" id="SSF56112">
    <property type="entry name" value="Protein kinase-like (PK-like)"/>
    <property type="match status" value="1"/>
</dbReference>
<dbReference type="AlphaFoldDB" id="A0A914DW27"/>
<dbReference type="InterPro" id="IPR011009">
    <property type="entry name" value="Kinase-like_dom_sf"/>
</dbReference>
<dbReference type="GO" id="GO:0004674">
    <property type="term" value="F:protein serine/threonine kinase activity"/>
    <property type="evidence" value="ECO:0007669"/>
    <property type="project" value="InterPro"/>
</dbReference>
<dbReference type="Pfam" id="PF00069">
    <property type="entry name" value="Pkinase"/>
    <property type="match status" value="1"/>
</dbReference>
<dbReference type="InterPro" id="IPR045269">
    <property type="entry name" value="Atg1-like"/>
</dbReference>
<keyword evidence="3" id="KW-0418">Kinase</keyword>
<dbReference type="GO" id="GO:0010506">
    <property type="term" value="P:regulation of autophagy"/>
    <property type="evidence" value="ECO:0007669"/>
    <property type="project" value="InterPro"/>
</dbReference>
<evidence type="ECO:0000256" key="2">
    <source>
        <dbReference type="ARBA" id="ARBA00022741"/>
    </source>
</evidence>
<evidence type="ECO:0000256" key="4">
    <source>
        <dbReference type="ARBA" id="ARBA00022840"/>
    </source>
</evidence>
<name>A0A914DW27_9BILA</name>
<keyword evidence="1" id="KW-0808">Transferase</keyword>
<dbReference type="WBParaSite" id="ACRNAN_scaffold423.g31092.t1">
    <property type="protein sequence ID" value="ACRNAN_scaffold423.g31092.t1"/>
    <property type="gene ID" value="ACRNAN_scaffold423.g31092"/>
</dbReference>
<dbReference type="GO" id="GO:0005524">
    <property type="term" value="F:ATP binding"/>
    <property type="evidence" value="ECO:0007669"/>
    <property type="project" value="UniProtKB-KW"/>
</dbReference>
<accession>A0A914DW27</accession>
<organism evidence="6 7">
    <name type="scientific">Acrobeloides nanus</name>
    <dbReference type="NCBI Taxonomy" id="290746"/>
    <lineage>
        <taxon>Eukaryota</taxon>
        <taxon>Metazoa</taxon>
        <taxon>Ecdysozoa</taxon>
        <taxon>Nematoda</taxon>
        <taxon>Chromadorea</taxon>
        <taxon>Rhabditida</taxon>
        <taxon>Tylenchina</taxon>
        <taxon>Cephalobomorpha</taxon>
        <taxon>Cephaloboidea</taxon>
        <taxon>Cephalobidae</taxon>
        <taxon>Acrobeloides</taxon>
    </lineage>
</organism>
<dbReference type="PANTHER" id="PTHR24348">
    <property type="entry name" value="SERINE/THREONINE-PROTEIN KINASE UNC-51-RELATED"/>
    <property type="match status" value="1"/>
</dbReference>
<dbReference type="GO" id="GO:0005829">
    <property type="term" value="C:cytosol"/>
    <property type="evidence" value="ECO:0007669"/>
    <property type="project" value="TreeGrafter"/>
</dbReference>
<proteinExistence type="predicted"/>
<dbReference type="PANTHER" id="PTHR24348:SF22">
    <property type="entry name" value="NON-SPECIFIC SERINE_THREONINE PROTEIN KINASE"/>
    <property type="match status" value="1"/>
</dbReference>
<keyword evidence="6" id="KW-1185">Reference proteome</keyword>
<dbReference type="GO" id="GO:0034727">
    <property type="term" value="P:piecemeal microautophagy of the nucleus"/>
    <property type="evidence" value="ECO:0007669"/>
    <property type="project" value="TreeGrafter"/>
</dbReference>
<evidence type="ECO:0000313" key="6">
    <source>
        <dbReference type="Proteomes" id="UP000887540"/>
    </source>
</evidence>
<dbReference type="Gene3D" id="1.10.510.10">
    <property type="entry name" value="Transferase(Phosphotransferase) domain 1"/>
    <property type="match status" value="1"/>
</dbReference>
<reference evidence="7" key="1">
    <citation type="submission" date="2022-11" db="UniProtKB">
        <authorList>
            <consortium name="WormBaseParasite"/>
        </authorList>
    </citation>
    <scope>IDENTIFICATION</scope>
</reference>
<dbReference type="GO" id="GO:0042594">
    <property type="term" value="P:response to starvation"/>
    <property type="evidence" value="ECO:0007669"/>
    <property type="project" value="TreeGrafter"/>
</dbReference>
<feature type="domain" description="Protein kinase" evidence="5">
    <location>
        <begin position="1"/>
        <end position="147"/>
    </location>
</feature>
<protein>
    <submittedName>
        <fullName evidence="7">Protein kinase domain-containing protein</fullName>
    </submittedName>
</protein>
<keyword evidence="2" id="KW-0547">Nucleotide-binding</keyword>
<dbReference type="GO" id="GO:0034045">
    <property type="term" value="C:phagophore assembly site membrane"/>
    <property type="evidence" value="ECO:0007669"/>
    <property type="project" value="TreeGrafter"/>
</dbReference>
<dbReference type="GO" id="GO:0061709">
    <property type="term" value="P:reticulophagy"/>
    <property type="evidence" value="ECO:0007669"/>
    <property type="project" value="TreeGrafter"/>
</dbReference>
<keyword evidence="4" id="KW-0067">ATP-binding</keyword>
<evidence type="ECO:0000256" key="3">
    <source>
        <dbReference type="ARBA" id="ARBA00022777"/>
    </source>
</evidence>
<sequence length="196" mass="22019">MLSNPTGLSDPPFYELVVKISDFGLSRVLPEGSLASTFGGSLYYMAPEVVLNEKYDSKADIWSLGMIIYECLTQSIPLSREGISDPFHLINFYQTKAKFNLEIPENVTKGLSDIIIKKDEIDELARLWSALEIRGKVEQRAAILDYFDVDENLRTGTLMDRIRASSIGIQQGLEHDEEACHAEYHDEATGRQDAVL</sequence>
<dbReference type="InterPro" id="IPR000719">
    <property type="entry name" value="Prot_kinase_dom"/>
</dbReference>
<dbReference type="Proteomes" id="UP000887540">
    <property type="component" value="Unplaced"/>
</dbReference>